<comment type="cofactor">
    <cofactor evidence="4">
        <name>FAD</name>
        <dbReference type="ChEBI" id="CHEBI:57692"/>
    </cofactor>
</comment>
<reference evidence="6" key="1">
    <citation type="journal article" date="2007" name="Science">
        <title>Draft genome of the filarial nematode parasite Brugia malayi.</title>
        <authorList>
            <person name="Ghedin E."/>
            <person name="Wang S."/>
            <person name="Spiro D."/>
            <person name="Caler E."/>
            <person name="Zhao Q."/>
            <person name="Crabtree J."/>
            <person name="Allen J.E."/>
            <person name="Delcher A.L."/>
            <person name="Guiliano D.B."/>
            <person name="Miranda-Saavedra D."/>
            <person name="Angiuoli S.V."/>
            <person name="Creasy T."/>
            <person name="Amedeo P."/>
            <person name="Haas B."/>
            <person name="El-Sayed N.M."/>
            <person name="Wortman J.R."/>
            <person name="Feldblyum T."/>
            <person name="Tallon L."/>
            <person name="Schatz M."/>
            <person name="Shumway M."/>
            <person name="Koo H."/>
            <person name="Salzberg S.L."/>
            <person name="Schobel S."/>
            <person name="Pertea M."/>
            <person name="Pop M."/>
            <person name="White O."/>
            <person name="Barton G.J."/>
            <person name="Carlow C.K."/>
            <person name="Crawford M.J."/>
            <person name="Daub J."/>
            <person name="Dimmic M.W."/>
            <person name="Estes C.F."/>
            <person name="Foster J.M."/>
            <person name="Ganatra M."/>
            <person name="Gregory W.F."/>
            <person name="Johnson N.M."/>
            <person name="Jin J."/>
            <person name="Komuniecki R."/>
            <person name="Korf I."/>
            <person name="Kumar S."/>
            <person name="Laney S."/>
            <person name="Li B.W."/>
            <person name="Li W."/>
            <person name="Lindblom T.H."/>
            <person name="Lustigman S."/>
            <person name="Ma D."/>
            <person name="Maina C.V."/>
            <person name="Martin D.M."/>
            <person name="McCarter J.P."/>
            <person name="McReynolds L."/>
            <person name="Mitreva M."/>
            <person name="Nutman T.B."/>
            <person name="Parkinson J."/>
            <person name="Peregrin-Alvarez J.M."/>
            <person name="Poole C."/>
            <person name="Ren Q."/>
            <person name="Saunders L."/>
            <person name="Sluder A.E."/>
            <person name="Smith K."/>
            <person name="Stanke M."/>
            <person name="Unnasch T.R."/>
            <person name="Ware J."/>
            <person name="Wei A.D."/>
            <person name="Weil G."/>
            <person name="Williams D.J."/>
            <person name="Zhang Y."/>
            <person name="Williams S.A."/>
            <person name="Fraser-Liggett C."/>
            <person name="Slatko B."/>
            <person name="Blaxter M.L."/>
            <person name="Scott A.L."/>
        </authorList>
    </citation>
    <scope>NUCLEOTIDE SEQUENCE</scope>
    <source>
        <strain evidence="6">FR3</strain>
    </source>
</reference>
<dbReference type="GeneID" id="6099976"/>
<evidence type="ECO:0000256" key="4">
    <source>
        <dbReference type="RuleBase" id="RU361177"/>
    </source>
</evidence>
<evidence type="ECO:0000313" key="6">
    <source>
        <dbReference type="Proteomes" id="UP000006672"/>
    </source>
</evidence>
<dbReference type="EC" id="1.-.-.-" evidence="4"/>
<evidence type="ECO:0000256" key="3">
    <source>
        <dbReference type="ARBA" id="ARBA00023002"/>
    </source>
</evidence>
<keyword evidence="1 4" id="KW-0285">Flavoprotein</keyword>
<accession>A0A4E9FSR1</accession>
<dbReference type="EMBL" id="CAAKNF010000009">
    <property type="protein sequence ID" value="VIP00050.1"/>
    <property type="molecule type" value="Genomic_DNA"/>
</dbReference>
<reference evidence="5" key="2">
    <citation type="submission" date="2019-04" db="EMBL/GenBank/DDBJ databases">
        <authorList>
            <person name="Howe K."/>
            <person name="Paulini M."/>
            <person name="Williams G."/>
        </authorList>
    </citation>
    <scope>NUCLEOTIDE SEQUENCE [LARGE SCALE GENOMIC DNA]</scope>
    <source>
        <strain evidence="5">FR3</strain>
    </source>
</reference>
<accession>A0A8L7SPX9</accession>
<dbReference type="GO" id="GO:0050660">
    <property type="term" value="F:flavin adenine dinucleotide binding"/>
    <property type="evidence" value="ECO:0007669"/>
    <property type="project" value="InterPro"/>
</dbReference>
<evidence type="ECO:0000256" key="1">
    <source>
        <dbReference type="ARBA" id="ARBA00022630"/>
    </source>
</evidence>
<protein>
    <recommendedName>
        <fullName evidence="4">Flavin-containing monooxygenase</fullName>
        <ecNumber evidence="4">1.-.-.-</ecNumber>
    </recommendedName>
</protein>
<gene>
    <name evidence="5" type="primary">Bm13355</name>
    <name evidence="5" type="ORF">BM_BM13355</name>
</gene>
<keyword evidence="2 4" id="KW-0274">FAD</keyword>
<dbReference type="GO" id="GO:0004499">
    <property type="term" value="F:N,N-dimethylaniline monooxygenase activity"/>
    <property type="evidence" value="ECO:0007669"/>
    <property type="project" value="InterPro"/>
</dbReference>
<keyword evidence="3 4" id="KW-0560">Oxidoreductase</keyword>
<name>A0A4E9FSR1_BRUMA</name>
<reference evidence="7" key="3">
    <citation type="submission" date="2022-04" db="UniProtKB">
        <authorList>
            <consortium name="WormBaseParasite"/>
        </authorList>
    </citation>
    <scope>IDENTIFICATION</scope>
</reference>
<dbReference type="Proteomes" id="UP000006672">
    <property type="component" value="Unassembled WGS sequence"/>
</dbReference>
<dbReference type="RefSeq" id="XP_042938781.1">
    <property type="nucleotide sequence ID" value="XM_043082847.1"/>
</dbReference>
<organism evidence="5">
    <name type="scientific">Brugia malayi</name>
    <name type="common">Filarial nematode worm</name>
    <dbReference type="NCBI Taxonomy" id="6279"/>
    <lineage>
        <taxon>Eukaryota</taxon>
        <taxon>Metazoa</taxon>
        <taxon>Ecdysozoa</taxon>
        <taxon>Nematoda</taxon>
        <taxon>Chromadorea</taxon>
        <taxon>Rhabditida</taxon>
        <taxon>Spirurina</taxon>
        <taxon>Spiruromorpha</taxon>
        <taxon>Filarioidea</taxon>
        <taxon>Onchocercidae</taxon>
        <taxon>Brugia</taxon>
    </lineage>
</organism>
<dbReference type="KEGG" id="bmy:BM_BM13355"/>
<dbReference type="OrthoDB" id="66881at2759"/>
<sequence length="50" mass="5619">MIFGTDYSFQFPIVEDGNIIPVTDNKVDLYLHIFPPQLLPMNILAAIGLI</sequence>
<dbReference type="GO" id="GO:0050661">
    <property type="term" value="F:NADP binding"/>
    <property type="evidence" value="ECO:0007669"/>
    <property type="project" value="InterPro"/>
</dbReference>
<evidence type="ECO:0000256" key="2">
    <source>
        <dbReference type="ARBA" id="ARBA00022827"/>
    </source>
</evidence>
<evidence type="ECO:0000313" key="5">
    <source>
        <dbReference type="EMBL" id="VIP00050.1"/>
    </source>
</evidence>
<dbReference type="CTD" id="6099976"/>
<evidence type="ECO:0000313" key="7">
    <source>
        <dbReference type="WBParaSite" id="Bm13355.1"/>
    </source>
</evidence>
<dbReference type="AlphaFoldDB" id="A0A4E9FSR1"/>
<dbReference type="InterPro" id="IPR020946">
    <property type="entry name" value="Flavin_mOase-like"/>
</dbReference>
<proteinExistence type="inferred from homology"/>
<dbReference type="Pfam" id="PF00743">
    <property type="entry name" value="FMO-like"/>
    <property type="match status" value="1"/>
</dbReference>
<comment type="similarity">
    <text evidence="4">Belongs to the FMO family.</text>
</comment>
<dbReference type="WBParaSite" id="Bm13355.1">
    <property type="protein sequence ID" value="Bm13355.1"/>
    <property type="gene ID" value="WBGene00233616"/>
</dbReference>
<keyword evidence="4" id="KW-0503">Monooxygenase</keyword>
<keyword evidence="6" id="KW-1185">Reference proteome</keyword>